<sequence>MRQNAYPDPATQGTALDDLLRQHQWREATRSHEGTLLNLSVKL</sequence>
<proteinExistence type="predicted"/>
<name>A0A7Z0E5R7_RHILE</name>
<comment type="caution">
    <text evidence="1">The sequence shown here is derived from an EMBL/GenBank/DDBJ whole genome shotgun (WGS) entry which is preliminary data.</text>
</comment>
<accession>A0A7Z0E5R7</accession>
<gene>
    <name evidence="1" type="ORF">GGI64_006265</name>
</gene>
<evidence type="ECO:0000313" key="2">
    <source>
        <dbReference type="Proteomes" id="UP000535276"/>
    </source>
</evidence>
<dbReference type="EMBL" id="JACBZV010000016">
    <property type="protein sequence ID" value="NYJ15160.1"/>
    <property type="molecule type" value="Genomic_DNA"/>
</dbReference>
<dbReference type="Proteomes" id="UP000535276">
    <property type="component" value="Unassembled WGS sequence"/>
</dbReference>
<organism evidence="1 2">
    <name type="scientific">Rhizobium leguminosarum</name>
    <dbReference type="NCBI Taxonomy" id="384"/>
    <lineage>
        <taxon>Bacteria</taxon>
        <taxon>Pseudomonadati</taxon>
        <taxon>Pseudomonadota</taxon>
        <taxon>Alphaproteobacteria</taxon>
        <taxon>Hyphomicrobiales</taxon>
        <taxon>Rhizobiaceae</taxon>
        <taxon>Rhizobium/Agrobacterium group</taxon>
        <taxon>Rhizobium</taxon>
    </lineage>
</organism>
<dbReference type="AlphaFoldDB" id="A0A7Z0E5R7"/>
<evidence type="ECO:0000313" key="1">
    <source>
        <dbReference type="EMBL" id="NYJ15160.1"/>
    </source>
</evidence>
<reference evidence="1 2" key="1">
    <citation type="submission" date="2020-07" db="EMBL/GenBank/DDBJ databases">
        <title>Genomic Encyclopedia of Type Strains, Phase IV (KMG-V): Genome sequencing to study the core and pangenomes of soil and plant-associated prokaryotes.</title>
        <authorList>
            <person name="Whitman W."/>
        </authorList>
    </citation>
    <scope>NUCLEOTIDE SEQUENCE [LARGE SCALE GENOMIC DNA]</scope>
    <source>
        <strain evidence="1 2">SEMIA 4052</strain>
    </source>
</reference>
<protein>
    <submittedName>
        <fullName evidence="1">Uncharacterized protein</fullName>
    </submittedName>
</protein>